<accession>A0A2A4SKU1</accession>
<comment type="caution">
    <text evidence="2">The sequence shown here is derived from an EMBL/GenBank/DDBJ whole genome shotgun (WGS) entry which is preliminary data.</text>
</comment>
<keyword evidence="1" id="KW-0472">Membrane</keyword>
<dbReference type="AlphaFoldDB" id="A0A2A4SKU1"/>
<feature type="transmembrane region" description="Helical" evidence="1">
    <location>
        <begin position="41"/>
        <end position="60"/>
    </location>
</feature>
<evidence type="ECO:0008006" key="4">
    <source>
        <dbReference type="Google" id="ProtNLM"/>
    </source>
</evidence>
<keyword evidence="1" id="KW-0812">Transmembrane</keyword>
<dbReference type="PANTHER" id="PTHR36970:SF1">
    <property type="entry name" value="BESTROPHIN HOMOLOG"/>
    <property type="match status" value="1"/>
</dbReference>
<reference evidence="3" key="1">
    <citation type="submission" date="2017-08" db="EMBL/GenBank/DDBJ databases">
        <title>A dynamic microbial community with high functional redundancy inhabits the cold, oxic subseafloor aquifer.</title>
        <authorList>
            <person name="Tully B.J."/>
            <person name="Wheat C.G."/>
            <person name="Glazer B.T."/>
            <person name="Huber J.A."/>
        </authorList>
    </citation>
    <scope>NUCLEOTIDE SEQUENCE [LARGE SCALE GENOMIC DNA]</scope>
</reference>
<organism evidence="2 3">
    <name type="scientific">SAR324 cluster bacterium</name>
    <dbReference type="NCBI Taxonomy" id="2024889"/>
    <lineage>
        <taxon>Bacteria</taxon>
        <taxon>Deltaproteobacteria</taxon>
        <taxon>SAR324 cluster</taxon>
    </lineage>
</organism>
<proteinExistence type="predicted"/>
<evidence type="ECO:0000313" key="2">
    <source>
        <dbReference type="EMBL" id="PCI22023.1"/>
    </source>
</evidence>
<evidence type="ECO:0000256" key="1">
    <source>
        <dbReference type="SAM" id="Phobius"/>
    </source>
</evidence>
<feature type="transmembrane region" description="Helical" evidence="1">
    <location>
        <begin position="12"/>
        <end position="35"/>
    </location>
</feature>
<dbReference type="PANTHER" id="PTHR36970">
    <property type="entry name" value="UNNAMED PRODUCT"/>
    <property type="match status" value="1"/>
</dbReference>
<protein>
    <recommendedName>
        <fullName evidence="4">Bestrophin</fullName>
    </recommendedName>
</protein>
<dbReference type="Proteomes" id="UP000218113">
    <property type="component" value="Unassembled WGS sequence"/>
</dbReference>
<dbReference type="EMBL" id="NVSR01000169">
    <property type="protein sequence ID" value="PCI22023.1"/>
    <property type="molecule type" value="Genomic_DNA"/>
</dbReference>
<dbReference type="GO" id="GO:0005254">
    <property type="term" value="F:chloride channel activity"/>
    <property type="evidence" value="ECO:0007669"/>
    <property type="project" value="InterPro"/>
</dbReference>
<sequence length="271" mass="30961">MGHSIRNFVSILNFKTMIIISMGLGATWLCQYWQLFAELPTSLIGIAVVFPIVFSINAAYQRREVALNHLSSFKSCSTALLFLLRDQPKEDSRELAENFRDLTLALFVKLKDYLEANQENKREFMDIHSHFNQISLIIGQLKFKGLTGGEISRAGLYFHSMMADFEGLRNIYLYRTPLALRAYTQIFLQAFPILFSPYFAYIADQSYPAAGYIVAALYSLVTSCLDNIQEELENPFDGIGMDDINLDLIREYKPILKRVLPDKIPAQKKDA</sequence>
<name>A0A2A4SKU1_9DELT</name>
<keyword evidence="1" id="KW-1133">Transmembrane helix</keyword>
<evidence type="ECO:0000313" key="3">
    <source>
        <dbReference type="Proteomes" id="UP000218113"/>
    </source>
</evidence>
<gene>
    <name evidence="2" type="ORF">COB67_13670</name>
</gene>